<dbReference type="InterPro" id="IPR055510">
    <property type="entry name" value="DUF7083"/>
</dbReference>
<feature type="domain" description="DUF7083" evidence="1">
    <location>
        <begin position="22"/>
        <end position="66"/>
    </location>
</feature>
<organism evidence="3 4">
    <name type="scientific">Toxocara canis</name>
    <name type="common">Canine roundworm</name>
    <dbReference type="NCBI Taxonomy" id="6265"/>
    <lineage>
        <taxon>Eukaryota</taxon>
        <taxon>Metazoa</taxon>
        <taxon>Ecdysozoa</taxon>
        <taxon>Nematoda</taxon>
        <taxon>Chromadorea</taxon>
        <taxon>Rhabditida</taxon>
        <taxon>Spirurina</taxon>
        <taxon>Ascaridomorpha</taxon>
        <taxon>Ascaridoidea</taxon>
        <taxon>Toxocaridae</taxon>
        <taxon>Toxocara</taxon>
    </lineage>
</organism>
<dbReference type="EMBL" id="UYWY01022439">
    <property type="protein sequence ID" value="VDM46090.1"/>
    <property type="molecule type" value="Genomic_DNA"/>
</dbReference>
<dbReference type="PANTHER" id="PTHR37984">
    <property type="entry name" value="PROTEIN CBG26694"/>
    <property type="match status" value="1"/>
</dbReference>
<evidence type="ECO:0000259" key="1">
    <source>
        <dbReference type="Pfam" id="PF23309"/>
    </source>
</evidence>
<proteinExistence type="predicted"/>
<protein>
    <recommendedName>
        <fullName evidence="1">DUF7083 domain-containing protein</fullName>
    </recommendedName>
</protein>
<dbReference type="Proteomes" id="UP000050794">
    <property type="component" value="Unassembled WGS sequence"/>
</dbReference>
<dbReference type="PANTHER" id="PTHR37984:SF5">
    <property type="entry name" value="PROTEIN NYNRIN-LIKE"/>
    <property type="match status" value="1"/>
</dbReference>
<dbReference type="InterPro" id="IPR050951">
    <property type="entry name" value="Retrovirus_Pol_polyprotein"/>
</dbReference>
<keyword evidence="3" id="KW-1185">Reference proteome</keyword>
<dbReference type="Pfam" id="PF23309">
    <property type="entry name" value="DUF7083"/>
    <property type="match status" value="1"/>
</dbReference>
<evidence type="ECO:0000313" key="2">
    <source>
        <dbReference type="EMBL" id="VDM46090.1"/>
    </source>
</evidence>
<reference evidence="4" key="1">
    <citation type="submission" date="2016-06" db="UniProtKB">
        <authorList>
            <consortium name="WormBaseParasite"/>
        </authorList>
    </citation>
    <scope>IDENTIFICATION</scope>
</reference>
<reference evidence="2 3" key="2">
    <citation type="submission" date="2018-11" db="EMBL/GenBank/DDBJ databases">
        <authorList>
            <consortium name="Pathogen Informatics"/>
        </authorList>
    </citation>
    <scope>NUCLEOTIDE SEQUENCE [LARGE SCALE GENOMIC DNA]</scope>
</reference>
<dbReference type="AlphaFoldDB" id="A0A183V1Z9"/>
<evidence type="ECO:0000313" key="4">
    <source>
        <dbReference type="WBParaSite" id="TCNE_0001476901-mRNA-1"/>
    </source>
</evidence>
<dbReference type="WBParaSite" id="TCNE_0001476901-mRNA-1">
    <property type="protein sequence ID" value="TCNE_0001476901-mRNA-1"/>
    <property type="gene ID" value="TCNE_0001476901"/>
</dbReference>
<evidence type="ECO:0000313" key="3">
    <source>
        <dbReference type="Proteomes" id="UP000050794"/>
    </source>
</evidence>
<name>A0A183V1Z9_TOXCA</name>
<accession>A0A183V1Z9</accession>
<gene>
    <name evidence="2" type="ORF">TCNE_LOCUS14769</name>
</gene>
<sequence length="227" mass="25977">MSERRLIIDNLLVENGSIHLAVRDRLIVSKLDAASYTRFTNHVLPKRDSELCYNDTVKTSKELFGYNTSIFTRRYIYLRTEHNGGSLSDYTGTVNRRHEMAEFNGVTTEQMKCLMWICGLHNPDDGDIRTCAGREMEGNPETTLNELSLEIQQFLNTKQDAKLLRSPPSLLQPEANAVATKKNCTWNTPSPCFRCGGSHWAKECNFINKMCQNCRLVAHKDYCKIFV</sequence>